<dbReference type="AlphaFoldDB" id="A0A8A4K720"/>
<sequence length="74" mass="8327">MSLPHPAEKHERDKEMDALLQAIEPGSTGELQDYFSPHSQSVTGADASRPGLCREPAEQCEMDIHDCRYTEINR</sequence>
<evidence type="ECO:0000256" key="1">
    <source>
        <dbReference type="SAM" id="MobiDB-lite"/>
    </source>
</evidence>
<evidence type="ECO:0000313" key="3">
    <source>
        <dbReference type="Proteomes" id="UP000663901"/>
    </source>
</evidence>
<gene>
    <name evidence="2" type="ORF">H0Z12_10180</name>
</gene>
<name>A0A8A4K720_PANAN</name>
<dbReference type="Proteomes" id="UP000663901">
    <property type="component" value="Chromosome"/>
</dbReference>
<dbReference type="RefSeq" id="WP_064352463.1">
    <property type="nucleotide sequence ID" value="NZ_CP014207.1"/>
</dbReference>
<organism evidence="2 3">
    <name type="scientific">Pantoea ananas</name>
    <name type="common">Erwinia uredovora</name>
    <dbReference type="NCBI Taxonomy" id="553"/>
    <lineage>
        <taxon>Bacteria</taxon>
        <taxon>Pseudomonadati</taxon>
        <taxon>Pseudomonadota</taxon>
        <taxon>Gammaproteobacteria</taxon>
        <taxon>Enterobacterales</taxon>
        <taxon>Erwiniaceae</taxon>
        <taxon>Pantoea</taxon>
    </lineage>
</organism>
<evidence type="ECO:0000313" key="2">
    <source>
        <dbReference type="EMBL" id="QTC47885.1"/>
    </source>
</evidence>
<accession>A0A8A4K720</accession>
<proteinExistence type="predicted"/>
<dbReference type="EMBL" id="CP059084">
    <property type="protein sequence ID" value="QTC47885.1"/>
    <property type="molecule type" value="Genomic_DNA"/>
</dbReference>
<reference evidence="2" key="1">
    <citation type="submission" date="2020-07" db="EMBL/GenBank/DDBJ databases">
        <title>Genome Sequences for Panteoa spp. that cause Center Rot in Onions.</title>
        <authorList>
            <person name="Asselin J.A."/>
            <person name="Helmann T."/>
            <person name="Beer S."/>
            <person name="Stodghill P."/>
        </authorList>
    </citation>
    <scope>NUCLEOTIDE SEQUENCE</scope>
    <source>
        <strain evidence="2">OC5a</strain>
    </source>
</reference>
<protein>
    <submittedName>
        <fullName evidence="2">DUF2525 domain-containing protein</fullName>
    </submittedName>
</protein>
<feature type="region of interest" description="Disordered" evidence="1">
    <location>
        <begin position="26"/>
        <end position="50"/>
    </location>
</feature>